<dbReference type="RefSeq" id="WP_013703800.1">
    <property type="nucleotide sequence ID" value="NC_015387.1"/>
</dbReference>
<dbReference type="KEGG" id="mhd:Marky_1009"/>
<dbReference type="InterPro" id="IPR036615">
    <property type="entry name" value="Mur_ligase_C_dom_sf"/>
</dbReference>
<keyword evidence="4" id="KW-0479">Metal-binding</keyword>
<evidence type="ECO:0000256" key="2">
    <source>
        <dbReference type="ARBA" id="ARBA00013025"/>
    </source>
</evidence>
<dbReference type="eggNOG" id="COG0285">
    <property type="taxonomic scope" value="Bacteria"/>
</dbReference>
<organism evidence="12 13">
    <name type="scientific">Marinithermus hydrothermalis (strain DSM 14884 / JCM 11576 / T1)</name>
    <dbReference type="NCBI Taxonomy" id="869210"/>
    <lineage>
        <taxon>Bacteria</taxon>
        <taxon>Thermotogati</taxon>
        <taxon>Deinococcota</taxon>
        <taxon>Deinococci</taxon>
        <taxon>Thermales</taxon>
        <taxon>Thermaceae</taxon>
        <taxon>Marinithermus</taxon>
    </lineage>
</organism>
<keyword evidence="5" id="KW-0547">Nucleotide-binding</keyword>
<dbReference type="GO" id="GO:0008841">
    <property type="term" value="F:dihydrofolate synthase activity"/>
    <property type="evidence" value="ECO:0007669"/>
    <property type="project" value="TreeGrafter"/>
</dbReference>
<evidence type="ECO:0000256" key="4">
    <source>
        <dbReference type="ARBA" id="ARBA00022723"/>
    </source>
</evidence>
<dbReference type="GO" id="GO:0004326">
    <property type="term" value="F:tetrahydrofolylpolyglutamate synthase activity"/>
    <property type="evidence" value="ECO:0007669"/>
    <property type="project" value="UniProtKB-EC"/>
</dbReference>
<dbReference type="SUPFAM" id="SSF53623">
    <property type="entry name" value="MurD-like peptide ligases, catalytic domain"/>
    <property type="match status" value="1"/>
</dbReference>
<evidence type="ECO:0000259" key="11">
    <source>
        <dbReference type="Pfam" id="PF08245"/>
    </source>
</evidence>
<reference evidence="12 13" key="1">
    <citation type="journal article" date="2012" name="Stand. Genomic Sci.">
        <title>Complete genome sequence of the aerobic, heterotroph Marinithermus hydrothermalis type strain (T1(T)) from a deep-sea hydrothermal vent chimney.</title>
        <authorList>
            <person name="Copeland A."/>
            <person name="Gu W."/>
            <person name="Yasawong M."/>
            <person name="Lapidus A."/>
            <person name="Lucas S."/>
            <person name="Deshpande S."/>
            <person name="Pagani I."/>
            <person name="Tapia R."/>
            <person name="Cheng J.F."/>
            <person name="Goodwin L.A."/>
            <person name="Pitluck S."/>
            <person name="Liolios K."/>
            <person name="Ivanova N."/>
            <person name="Mavromatis K."/>
            <person name="Mikhailova N."/>
            <person name="Pati A."/>
            <person name="Chen A."/>
            <person name="Palaniappan K."/>
            <person name="Land M."/>
            <person name="Pan C."/>
            <person name="Brambilla E.M."/>
            <person name="Rohde M."/>
            <person name="Tindall B.J."/>
            <person name="Sikorski J."/>
            <person name="Goker M."/>
            <person name="Detter J.C."/>
            <person name="Bristow J."/>
            <person name="Eisen J.A."/>
            <person name="Markowitz V."/>
            <person name="Hugenholtz P."/>
            <person name="Kyrpides N.C."/>
            <person name="Klenk H.P."/>
            <person name="Woyke T."/>
        </authorList>
    </citation>
    <scope>NUCLEOTIDE SEQUENCE [LARGE SCALE GENOMIC DNA]</scope>
    <source>
        <strain evidence="13">DSM 14884 / JCM 11576 / T1</strain>
    </source>
</reference>
<evidence type="ECO:0000256" key="9">
    <source>
        <dbReference type="ARBA" id="ARBA00047493"/>
    </source>
</evidence>
<dbReference type="NCBIfam" id="TIGR01499">
    <property type="entry name" value="folC"/>
    <property type="match status" value="1"/>
</dbReference>
<keyword evidence="6" id="KW-0067">ATP-binding</keyword>
<evidence type="ECO:0000256" key="6">
    <source>
        <dbReference type="ARBA" id="ARBA00022840"/>
    </source>
</evidence>
<dbReference type="Proteomes" id="UP000007030">
    <property type="component" value="Chromosome"/>
</dbReference>
<dbReference type="SUPFAM" id="SSF53244">
    <property type="entry name" value="MurD-like peptide ligases, peptide-binding domain"/>
    <property type="match status" value="1"/>
</dbReference>
<comment type="catalytic activity">
    <reaction evidence="9">
        <text>(6S)-5,6,7,8-tetrahydrofolyl-(gamma-L-Glu)(n) + L-glutamate + ATP = (6S)-5,6,7,8-tetrahydrofolyl-(gamma-L-Glu)(n+1) + ADP + phosphate + H(+)</text>
        <dbReference type="Rhea" id="RHEA:10580"/>
        <dbReference type="Rhea" id="RHEA-COMP:14738"/>
        <dbReference type="Rhea" id="RHEA-COMP:14740"/>
        <dbReference type="ChEBI" id="CHEBI:15378"/>
        <dbReference type="ChEBI" id="CHEBI:29985"/>
        <dbReference type="ChEBI" id="CHEBI:30616"/>
        <dbReference type="ChEBI" id="CHEBI:43474"/>
        <dbReference type="ChEBI" id="CHEBI:141005"/>
        <dbReference type="ChEBI" id="CHEBI:456216"/>
        <dbReference type="EC" id="6.3.2.17"/>
    </reaction>
</comment>
<evidence type="ECO:0000313" key="13">
    <source>
        <dbReference type="Proteomes" id="UP000007030"/>
    </source>
</evidence>
<dbReference type="PANTHER" id="PTHR11136:SF0">
    <property type="entry name" value="DIHYDROFOLATE SYNTHETASE-RELATED"/>
    <property type="match status" value="1"/>
</dbReference>
<dbReference type="InterPro" id="IPR036565">
    <property type="entry name" value="Mur-like_cat_sf"/>
</dbReference>
<evidence type="ECO:0000256" key="1">
    <source>
        <dbReference type="ARBA" id="ARBA00008276"/>
    </source>
</evidence>
<name>F2NLD3_MARHT</name>
<dbReference type="InterPro" id="IPR013221">
    <property type="entry name" value="Mur_ligase_cen"/>
</dbReference>
<evidence type="ECO:0000313" key="12">
    <source>
        <dbReference type="EMBL" id="AEB11752.1"/>
    </source>
</evidence>
<evidence type="ECO:0000259" key="10">
    <source>
        <dbReference type="Pfam" id="PF02875"/>
    </source>
</evidence>
<keyword evidence="13" id="KW-1185">Reference proteome</keyword>
<dbReference type="GO" id="GO:0005524">
    <property type="term" value="F:ATP binding"/>
    <property type="evidence" value="ECO:0007669"/>
    <property type="project" value="UniProtKB-KW"/>
</dbReference>
<comment type="similarity">
    <text evidence="1">Belongs to the folylpolyglutamate synthase family.</text>
</comment>
<dbReference type="GO" id="GO:0046872">
    <property type="term" value="F:metal ion binding"/>
    <property type="evidence" value="ECO:0007669"/>
    <property type="project" value="UniProtKB-KW"/>
</dbReference>
<dbReference type="EC" id="6.3.2.17" evidence="2"/>
<protein>
    <recommendedName>
        <fullName evidence="2">tetrahydrofolate synthase</fullName>
        <ecNumber evidence="2">6.3.2.17</ecNumber>
    </recommendedName>
    <alternativeName>
        <fullName evidence="8">Tetrahydrofolylpolyglutamate synthase</fullName>
    </alternativeName>
</protein>
<dbReference type="Gene3D" id="3.40.1190.10">
    <property type="entry name" value="Mur-like, catalytic domain"/>
    <property type="match status" value="1"/>
</dbReference>
<dbReference type="HOGENOM" id="CLU_015869_1_1_0"/>
<dbReference type="GO" id="GO:0005737">
    <property type="term" value="C:cytoplasm"/>
    <property type="evidence" value="ECO:0007669"/>
    <property type="project" value="TreeGrafter"/>
</dbReference>
<dbReference type="Gene3D" id="3.90.190.20">
    <property type="entry name" value="Mur ligase, C-terminal domain"/>
    <property type="match status" value="1"/>
</dbReference>
<keyword evidence="7" id="KW-0460">Magnesium</keyword>
<keyword evidence="3" id="KW-0436">Ligase</keyword>
<feature type="domain" description="Mur ligase C-terminal" evidence="10">
    <location>
        <begin position="267"/>
        <end position="376"/>
    </location>
</feature>
<dbReference type="PANTHER" id="PTHR11136">
    <property type="entry name" value="FOLYLPOLYGLUTAMATE SYNTHASE-RELATED"/>
    <property type="match status" value="1"/>
</dbReference>
<evidence type="ECO:0000256" key="3">
    <source>
        <dbReference type="ARBA" id="ARBA00022598"/>
    </source>
</evidence>
<dbReference type="Pfam" id="PF02875">
    <property type="entry name" value="Mur_ligase_C"/>
    <property type="match status" value="1"/>
</dbReference>
<dbReference type="EMBL" id="CP002630">
    <property type="protein sequence ID" value="AEB11752.1"/>
    <property type="molecule type" value="Genomic_DNA"/>
</dbReference>
<feature type="domain" description="Mur ligase central" evidence="11">
    <location>
        <begin position="46"/>
        <end position="180"/>
    </location>
</feature>
<dbReference type="AlphaFoldDB" id="F2NLD3"/>
<dbReference type="InterPro" id="IPR001645">
    <property type="entry name" value="Folylpolyglutamate_synth"/>
</dbReference>
<sequence length="390" mass="41342">MEYTEAVRWLYRQTRAGRARTPARTAALLEALGHPERTFPAVHVLGTNGKGSVAAYLEAGLAAAGVPYGVTTSPHLVDFRERVRTDRGLVPAEEVVRFVRWVRGRAWEEPPTFFDLVTALAFAHFSVRGVALAVVEAGVGGARDATNTLAEVRVTVLTNVGEDHLEALGGSLEAVAWEKAGAVRPGVPVVTGARGVGLEVIREVCRERDAPLFVLNEAEVLFSLPAPPALPGAYQVGNARLAAAALRLLGYPEGVVRRALLEARIRGRMQEVRLGGVRVVLDGGHNPPAARAVAREFGAYHLVYGAFPRKDARAVLAALLPKARSVRYTSAGPGSLGQGALEALHPAPYIPDPRRALEEAVAAAKRTGDPVLVTGSLYLVGALLAEGLGE</sequence>
<dbReference type="OrthoDB" id="9809356at2"/>
<dbReference type="InterPro" id="IPR004101">
    <property type="entry name" value="Mur_ligase_C"/>
</dbReference>
<accession>F2NLD3</accession>
<evidence type="ECO:0000256" key="7">
    <source>
        <dbReference type="ARBA" id="ARBA00022842"/>
    </source>
</evidence>
<evidence type="ECO:0000256" key="5">
    <source>
        <dbReference type="ARBA" id="ARBA00022741"/>
    </source>
</evidence>
<gene>
    <name evidence="12" type="ordered locus">Marky_1009</name>
</gene>
<evidence type="ECO:0000256" key="8">
    <source>
        <dbReference type="ARBA" id="ARBA00030592"/>
    </source>
</evidence>
<proteinExistence type="inferred from homology"/>
<dbReference type="Pfam" id="PF08245">
    <property type="entry name" value="Mur_ligase_M"/>
    <property type="match status" value="1"/>
</dbReference>
<dbReference type="STRING" id="869210.Marky_1009"/>